<dbReference type="OrthoDB" id="4158853at2759"/>
<feature type="region of interest" description="Disordered" evidence="1">
    <location>
        <begin position="219"/>
        <end position="253"/>
    </location>
</feature>
<dbReference type="HOGENOM" id="CLU_514816_0_0_1"/>
<accession>W9WI47</accession>
<gene>
    <name evidence="2" type="ORF">A1O7_05599</name>
</gene>
<reference evidence="2 3" key="1">
    <citation type="submission" date="2013-03" db="EMBL/GenBank/DDBJ databases">
        <title>The Genome Sequence of Cladophialophora yegresii CBS 114405.</title>
        <authorList>
            <consortium name="The Broad Institute Genomics Platform"/>
            <person name="Cuomo C."/>
            <person name="de Hoog S."/>
            <person name="Gorbushina A."/>
            <person name="Walker B."/>
            <person name="Young S.K."/>
            <person name="Zeng Q."/>
            <person name="Gargeya S."/>
            <person name="Fitzgerald M."/>
            <person name="Haas B."/>
            <person name="Abouelleil A."/>
            <person name="Allen A.W."/>
            <person name="Alvarado L."/>
            <person name="Arachchi H.M."/>
            <person name="Berlin A.M."/>
            <person name="Chapman S.B."/>
            <person name="Gainer-Dewar J."/>
            <person name="Goldberg J."/>
            <person name="Griggs A."/>
            <person name="Gujja S."/>
            <person name="Hansen M."/>
            <person name="Howarth C."/>
            <person name="Imamovic A."/>
            <person name="Ireland A."/>
            <person name="Larimer J."/>
            <person name="McCowan C."/>
            <person name="Murphy C."/>
            <person name="Pearson M."/>
            <person name="Poon T.W."/>
            <person name="Priest M."/>
            <person name="Roberts A."/>
            <person name="Saif S."/>
            <person name="Shea T."/>
            <person name="Sisk P."/>
            <person name="Sykes S."/>
            <person name="Wortman J."/>
            <person name="Nusbaum C."/>
            <person name="Birren B."/>
        </authorList>
    </citation>
    <scope>NUCLEOTIDE SEQUENCE [LARGE SCALE GENOMIC DNA]</scope>
    <source>
        <strain evidence="2 3">CBS 114405</strain>
    </source>
</reference>
<feature type="region of interest" description="Disordered" evidence="1">
    <location>
        <begin position="298"/>
        <end position="353"/>
    </location>
</feature>
<feature type="compositionally biased region" description="Polar residues" evidence="1">
    <location>
        <begin position="1"/>
        <end position="25"/>
    </location>
</feature>
<keyword evidence="3" id="KW-1185">Reference proteome</keyword>
<proteinExistence type="predicted"/>
<dbReference type="GeneID" id="19180182"/>
<feature type="compositionally biased region" description="Low complexity" evidence="1">
    <location>
        <begin position="298"/>
        <end position="315"/>
    </location>
</feature>
<protein>
    <submittedName>
        <fullName evidence="2">Uncharacterized protein</fullName>
    </submittedName>
</protein>
<dbReference type="RefSeq" id="XP_007757797.1">
    <property type="nucleotide sequence ID" value="XM_007759607.1"/>
</dbReference>
<feature type="compositionally biased region" description="Low complexity" evidence="1">
    <location>
        <begin position="82"/>
        <end position="95"/>
    </location>
</feature>
<comment type="caution">
    <text evidence="2">The sequence shown here is derived from an EMBL/GenBank/DDBJ whole genome shotgun (WGS) entry which is preliminary data.</text>
</comment>
<organism evidence="2 3">
    <name type="scientific">Cladophialophora yegresii CBS 114405</name>
    <dbReference type="NCBI Taxonomy" id="1182544"/>
    <lineage>
        <taxon>Eukaryota</taxon>
        <taxon>Fungi</taxon>
        <taxon>Dikarya</taxon>
        <taxon>Ascomycota</taxon>
        <taxon>Pezizomycotina</taxon>
        <taxon>Eurotiomycetes</taxon>
        <taxon>Chaetothyriomycetidae</taxon>
        <taxon>Chaetothyriales</taxon>
        <taxon>Herpotrichiellaceae</taxon>
        <taxon>Cladophialophora</taxon>
    </lineage>
</organism>
<dbReference type="Proteomes" id="UP000019473">
    <property type="component" value="Unassembled WGS sequence"/>
</dbReference>
<dbReference type="VEuPathDB" id="FungiDB:A1O7_05599"/>
<name>W9WI47_9EURO</name>
<feature type="region of interest" description="Disordered" evidence="1">
    <location>
        <begin position="1"/>
        <end position="121"/>
    </location>
</feature>
<dbReference type="AlphaFoldDB" id="W9WI47"/>
<feature type="compositionally biased region" description="Polar residues" evidence="1">
    <location>
        <begin position="220"/>
        <end position="237"/>
    </location>
</feature>
<dbReference type="EMBL" id="AMGW01000004">
    <property type="protein sequence ID" value="EXJ58174.1"/>
    <property type="molecule type" value="Genomic_DNA"/>
</dbReference>
<feature type="compositionally biased region" description="Polar residues" evidence="1">
    <location>
        <begin position="150"/>
        <end position="183"/>
    </location>
</feature>
<feature type="region of interest" description="Disordered" evidence="1">
    <location>
        <begin position="133"/>
        <end position="189"/>
    </location>
</feature>
<dbReference type="eggNOG" id="ENOG502QXXG">
    <property type="taxonomic scope" value="Eukaryota"/>
</dbReference>
<evidence type="ECO:0000313" key="3">
    <source>
        <dbReference type="Proteomes" id="UP000019473"/>
    </source>
</evidence>
<feature type="region of interest" description="Disordered" evidence="1">
    <location>
        <begin position="426"/>
        <end position="458"/>
    </location>
</feature>
<sequence>MPITFRSLSSVDSAPGSPQSGTLSTPPVPHRGYKEVPYRPPGNDHVSLSMKHSNHRHDPHNASSRTAAAVKTESRRRRNQPTGSRSRTRSCSSSTVQPRFDEGTVETFGDAPESPPSRARRWTISSKAAATRGLATLVPANDTPDRGNADSHSNTYENQSPAMITLRRATTASPQRQTTTLTSFPPPKFSRDSNGLLSSFLNTIASYSDTPVYALEESGLTKQVAQSSRRPSTSSTNDEVRPSTGALAPPVHTEVVALEPRLSISRSNQSASSMRRCSTRYISENAVYEIIWDENLSSSASSEGGNPSPRGRGSSLQTRGLAGTETLERRLSNALSRTERASTDEGRSRRTSYVPGMELSLQSIWTNPKIARLFREPASERLPRSKSSTKTSNVFASLSTDVGSSQALSRSFPNRVEFFPSFRSRANTNGGGHGVNLMYGPAQDDSQGDTQADQNAFS</sequence>
<feature type="compositionally biased region" description="Polar residues" evidence="1">
    <location>
        <begin position="444"/>
        <end position="458"/>
    </location>
</feature>
<feature type="compositionally biased region" description="Basic and acidic residues" evidence="1">
    <location>
        <begin position="326"/>
        <end position="348"/>
    </location>
</feature>
<evidence type="ECO:0000256" key="1">
    <source>
        <dbReference type="SAM" id="MobiDB-lite"/>
    </source>
</evidence>
<evidence type="ECO:0000313" key="2">
    <source>
        <dbReference type="EMBL" id="EXJ58174.1"/>
    </source>
</evidence>